<evidence type="ECO:0000256" key="4">
    <source>
        <dbReference type="ARBA" id="ARBA00023163"/>
    </source>
</evidence>
<dbReference type="PANTHER" id="PTHR30126:SF2">
    <property type="entry name" value="HTH-TYPE TRANSCRIPTIONAL REGULATOR YJIE"/>
    <property type="match status" value="1"/>
</dbReference>
<evidence type="ECO:0000256" key="3">
    <source>
        <dbReference type="ARBA" id="ARBA00023125"/>
    </source>
</evidence>
<reference evidence="6 7" key="1">
    <citation type="submission" date="2024-09" db="EMBL/GenBank/DDBJ databases">
        <authorList>
            <person name="Sun Q."/>
            <person name="Mori K."/>
        </authorList>
    </citation>
    <scope>NUCLEOTIDE SEQUENCE [LARGE SCALE GENOMIC DNA]</scope>
    <source>
        <strain evidence="6 7">CECT 8726</strain>
    </source>
</reference>
<keyword evidence="3" id="KW-0238">DNA-binding</keyword>
<evidence type="ECO:0000256" key="2">
    <source>
        <dbReference type="ARBA" id="ARBA00023015"/>
    </source>
</evidence>
<dbReference type="RefSeq" id="WP_213889024.1">
    <property type="nucleotide sequence ID" value="NZ_JAGFNU010000005.1"/>
</dbReference>
<organism evidence="6 7">
    <name type="scientific">Pseudohalocynthiibacter aestuariivivens</name>
    <dbReference type="NCBI Taxonomy" id="1591409"/>
    <lineage>
        <taxon>Bacteria</taxon>
        <taxon>Pseudomonadati</taxon>
        <taxon>Pseudomonadota</taxon>
        <taxon>Alphaproteobacteria</taxon>
        <taxon>Rhodobacterales</taxon>
        <taxon>Paracoccaceae</taxon>
        <taxon>Pseudohalocynthiibacter</taxon>
    </lineage>
</organism>
<dbReference type="InterPro" id="IPR036390">
    <property type="entry name" value="WH_DNA-bd_sf"/>
</dbReference>
<evidence type="ECO:0000259" key="5">
    <source>
        <dbReference type="PROSITE" id="PS50931"/>
    </source>
</evidence>
<dbReference type="EMBL" id="JBHMEA010000016">
    <property type="protein sequence ID" value="MFB9231219.1"/>
    <property type="molecule type" value="Genomic_DNA"/>
</dbReference>
<accession>A0ABV5JCZ5</accession>
<evidence type="ECO:0000256" key="1">
    <source>
        <dbReference type="ARBA" id="ARBA00009437"/>
    </source>
</evidence>
<dbReference type="SUPFAM" id="SSF53850">
    <property type="entry name" value="Periplasmic binding protein-like II"/>
    <property type="match status" value="1"/>
</dbReference>
<proteinExistence type="inferred from homology"/>
<evidence type="ECO:0000313" key="6">
    <source>
        <dbReference type="EMBL" id="MFB9231219.1"/>
    </source>
</evidence>
<keyword evidence="4" id="KW-0804">Transcription</keyword>
<name>A0ABV5JCZ5_9RHOB</name>
<keyword evidence="2" id="KW-0805">Transcription regulation</keyword>
<dbReference type="Gene3D" id="1.10.10.10">
    <property type="entry name" value="Winged helix-like DNA-binding domain superfamily/Winged helix DNA-binding domain"/>
    <property type="match status" value="1"/>
</dbReference>
<comment type="caution">
    <text evidence="6">The sequence shown here is derived from an EMBL/GenBank/DDBJ whole genome shotgun (WGS) entry which is preliminary data.</text>
</comment>
<dbReference type="PANTHER" id="PTHR30126">
    <property type="entry name" value="HTH-TYPE TRANSCRIPTIONAL REGULATOR"/>
    <property type="match status" value="1"/>
</dbReference>
<dbReference type="Pfam" id="PF00126">
    <property type="entry name" value="HTH_1"/>
    <property type="match status" value="1"/>
</dbReference>
<dbReference type="PROSITE" id="PS50931">
    <property type="entry name" value="HTH_LYSR"/>
    <property type="match status" value="1"/>
</dbReference>
<dbReference type="Proteomes" id="UP001589683">
    <property type="component" value="Unassembled WGS sequence"/>
</dbReference>
<dbReference type="InterPro" id="IPR000847">
    <property type="entry name" value="LysR_HTH_N"/>
</dbReference>
<dbReference type="InterPro" id="IPR036388">
    <property type="entry name" value="WH-like_DNA-bd_sf"/>
</dbReference>
<sequence length="298" mass="33070">MRLDWIEDILAVLDNGSLARAAEKRFLTQSAFTRRVRMIEDSIGATLFDRSRKPVALMPGVKALEPEMRRLSMQLRRLKHDLKQTTDPLSSVVSIACQHALTTTLSSKIVGALTAGDRTVRMRSGNRDECLIQLFSGEADIAITYQIPGERTPILAQAFEAHDLGADRLIPVCIPDLEDSTHNGEIPAIGYPSDVFLGQVFDRTIVPRLSNKVVLSPRAETALTLAMIQLVLDGIGVAWLPQSLILDHLAQKRLIKPSLNLPEQELEIKMIRLAEGQSPQNDAIWSLLSNDVLKRKTL</sequence>
<protein>
    <submittedName>
        <fullName evidence="6">LysR family transcriptional regulator</fullName>
    </submittedName>
</protein>
<dbReference type="InterPro" id="IPR005119">
    <property type="entry name" value="LysR_subst-bd"/>
</dbReference>
<dbReference type="SUPFAM" id="SSF46785">
    <property type="entry name" value="Winged helix' DNA-binding domain"/>
    <property type="match status" value="1"/>
</dbReference>
<comment type="similarity">
    <text evidence="1">Belongs to the LysR transcriptional regulatory family.</text>
</comment>
<evidence type="ECO:0000313" key="7">
    <source>
        <dbReference type="Proteomes" id="UP001589683"/>
    </source>
</evidence>
<keyword evidence="7" id="KW-1185">Reference proteome</keyword>
<dbReference type="CDD" id="cd05466">
    <property type="entry name" value="PBP2_LTTR_substrate"/>
    <property type="match status" value="1"/>
</dbReference>
<gene>
    <name evidence="6" type="ORF">ACFFUT_05395</name>
</gene>
<feature type="domain" description="HTH lysR-type" evidence="5">
    <location>
        <begin position="1"/>
        <end position="58"/>
    </location>
</feature>
<dbReference type="Pfam" id="PF03466">
    <property type="entry name" value="LysR_substrate"/>
    <property type="match status" value="1"/>
</dbReference>